<reference evidence="7" key="1">
    <citation type="submission" date="2022-11" db="UniProtKB">
        <authorList>
            <consortium name="WormBaseParasite"/>
        </authorList>
    </citation>
    <scope>IDENTIFICATION</scope>
</reference>
<comment type="subcellular location">
    <subcellularLocation>
        <location evidence="1">Secreted</location>
    </subcellularLocation>
</comment>
<proteinExistence type="inferred from homology"/>
<evidence type="ECO:0000256" key="2">
    <source>
        <dbReference type="ARBA" id="ARBA00010112"/>
    </source>
</evidence>
<protein>
    <submittedName>
        <fullName evidence="7">Uncharacterized protein</fullName>
    </submittedName>
</protein>
<evidence type="ECO:0000256" key="3">
    <source>
        <dbReference type="ARBA" id="ARBA00022525"/>
    </source>
</evidence>
<evidence type="ECO:0000256" key="4">
    <source>
        <dbReference type="ARBA" id="ARBA00022729"/>
    </source>
</evidence>
<dbReference type="PANTHER" id="PTHR21700:SF7">
    <property type="entry name" value="TRANSTHYRETIN-LIKE FAMILY PROTEIN"/>
    <property type="match status" value="1"/>
</dbReference>
<dbReference type="InterPro" id="IPR038479">
    <property type="entry name" value="Transthyretin-like_sf"/>
</dbReference>
<evidence type="ECO:0000313" key="6">
    <source>
        <dbReference type="Proteomes" id="UP000887578"/>
    </source>
</evidence>
<dbReference type="InterPro" id="IPR001534">
    <property type="entry name" value="Transthyretin-like"/>
</dbReference>
<keyword evidence="3" id="KW-0964">Secreted</keyword>
<evidence type="ECO:0000313" key="7">
    <source>
        <dbReference type="WBParaSite" id="PDA_v2.g4863.t1"/>
    </source>
</evidence>
<dbReference type="Proteomes" id="UP000887578">
    <property type="component" value="Unplaced"/>
</dbReference>
<feature type="signal peptide" evidence="5">
    <location>
        <begin position="1"/>
        <end position="16"/>
    </location>
</feature>
<sequence length="151" mass="16641">MKTVIILTAILAYSIALPTFGTLQSAGVMGRLLCQGKPYVNAKVKLYDIDTLDVDDLMAEGKSDKNGEFRLVGNETEYTTIDPKLNIYHNCEVFIHAQHTPPDEAIECLRKIEIKIPKDFVAEGPNPGKIFDAGILNLSGKFPGESRDCIN</sequence>
<dbReference type="Pfam" id="PF01060">
    <property type="entry name" value="TTR-52"/>
    <property type="match status" value="1"/>
</dbReference>
<evidence type="ECO:0000256" key="5">
    <source>
        <dbReference type="SAM" id="SignalP"/>
    </source>
</evidence>
<dbReference type="GO" id="GO:0009986">
    <property type="term" value="C:cell surface"/>
    <property type="evidence" value="ECO:0007669"/>
    <property type="project" value="InterPro"/>
</dbReference>
<keyword evidence="4 5" id="KW-0732">Signal</keyword>
<name>A0A914QMM3_9BILA</name>
<evidence type="ECO:0000256" key="1">
    <source>
        <dbReference type="ARBA" id="ARBA00004613"/>
    </source>
</evidence>
<dbReference type="AlphaFoldDB" id="A0A914QMM3"/>
<dbReference type="GO" id="GO:0005576">
    <property type="term" value="C:extracellular region"/>
    <property type="evidence" value="ECO:0007669"/>
    <property type="project" value="UniProtKB-SubCell"/>
</dbReference>
<organism evidence="6 7">
    <name type="scientific">Panagrolaimus davidi</name>
    <dbReference type="NCBI Taxonomy" id="227884"/>
    <lineage>
        <taxon>Eukaryota</taxon>
        <taxon>Metazoa</taxon>
        <taxon>Ecdysozoa</taxon>
        <taxon>Nematoda</taxon>
        <taxon>Chromadorea</taxon>
        <taxon>Rhabditida</taxon>
        <taxon>Tylenchina</taxon>
        <taxon>Panagrolaimomorpha</taxon>
        <taxon>Panagrolaimoidea</taxon>
        <taxon>Panagrolaimidae</taxon>
        <taxon>Panagrolaimus</taxon>
    </lineage>
</organism>
<feature type="chain" id="PRO_5038079921" evidence="5">
    <location>
        <begin position="17"/>
        <end position="151"/>
    </location>
</feature>
<dbReference type="WBParaSite" id="PDA_v2.g4863.t1">
    <property type="protein sequence ID" value="PDA_v2.g4863.t1"/>
    <property type="gene ID" value="PDA_v2.g4863"/>
</dbReference>
<keyword evidence="6" id="KW-1185">Reference proteome</keyword>
<dbReference type="Gene3D" id="2.60.40.3330">
    <property type="match status" value="1"/>
</dbReference>
<accession>A0A914QMM3</accession>
<comment type="similarity">
    <text evidence="2">Belongs to the nematode transthyretin-like family.</text>
</comment>
<dbReference type="PANTHER" id="PTHR21700">
    <property type="entry name" value="TRANSTHYRETIN-LIKE FAMILY PROTEIN-RELATED"/>
    <property type="match status" value="1"/>
</dbReference>